<accession>A0A8J4Y638</accession>
<reference evidence="2" key="1">
    <citation type="submission" date="2020-07" db="EMBL/GenBank/DDBJ databases">
        <title>The High-quality genome of the commercially important snow crab, Chionoecetes opilio.</title>
        <authorList>
            <person name="Jeong J.-H."/>
            <person name="Ryu S."/>
        </authorList>
    </citation>
    <scope>NUCLEOTIDE SEQUENCE</scope>
    <source>
        <strain evidence="2">MADBK_172401_WGS</strain>
        <tissue evidence="2">Digestive gland</tissue>
    </source>
</reference>
<dbReference type="Proteomes" id="UP000770661">
    <property type="component" value="Unassembled WGS sequence"/>
</dbReference>
<sequence>MYYFLTLTTCSPSTWVCFQELPLFPTSTLPKEKRQEEEENTTTTTTTEKTSGSTTITRKNHSHTSPIALPPPPPRPPPPLSTPLHSLSSSSSPSPSSSILPYSSSSSLVHAVSCLPSLLPSSRSDEEKEEDQEVTQVITLTPEQYAALTNGRSPFILQVLPSDATEEAISDANVTGRPAACKRQKTMQLVTKVHESSDKQLTLLKTSGKVTSPTLPPLAQDPPAWTS</sequence>
<dbReference type="EMBL" id="JACEEZ010016852">
    <property type="protein sequence ID" value="KAG0717951.1"/>
    <property type="molecule type" value="Genomic_DNA"/>
</dbReference>
<gene>
    <name evidence="2" type="ORF">GWK47_053413</name>
</gene>
<feature type="region of interest" description="Disordered" evidence="1">
    <location>
        <begin position="29"/>
        <end position="102"/>
    </location>
</feature>
<feature type="compositionally biased region" description="Low complexity" evidence="1">
    <location>
        <begin position="41"/>
        <end position="67"/>
    </location>
</feature>
<evidence type="ECO:0000313" key="2">
    <source>
        <dbReference type="EMBL" id="KAG0717951.1"/>
    </source>
</evidence>
<dbReference type="OrthoDB" id="427518at2759"/>
<comment type="caution">
    <text evidence="2">The sequence shown here is derived from an EMBL/GenBank/DDBJ whole genome shotgun (WGS) entry which is preliminary data.</text>
</comment>
<dbReference type="AlphaFoldDB" id="A0A8J4Y638"/>
<feature type="compositionally biased region" description="Polar residues" evidence="1">
    <location>
        <begin position="199"/>
        <end position="213"/>
    </location>
</feature>
<feature type="compositionally biased region" description="Low complexity" evidence="1">
    <location>
        <begin position="82"/>
        <end position="102"/>
    </location>
</feature>
<evidence type="ECO:0000256" key="1">
    <source>
        <dbReference type="SAM" id="MobiDB-lite"/>
    </source>
</evidence>
<feature type="region of interest" description="Disordered" evidence="1">
    <location>
        <begin position="193"/>
        <end position="227"/>
    </location>
</feature>
<name>A0A8J4Y638_CHIOP</name>
<organism evidence="2 3">
    <name type="scientific">Chionoecetes opilio</name>
    <name type="common">Atlantic snow crab</name>
    <name type="synonym">Cancer opilio</name>
    <dbReference type="NCBI Taxonomy" id="41210"/>
    <lineage>
        <taxon>Eukaryota</taxon>
        <taxon>Metazoa</taxon>
        <taxon>Ecdysozoa</taxon>
        <taxon>Arthropoda</taxon>
        <taxon>Crustacea</taxon>
        <taxon>Multicrustacea</taxon>
        <taxon>Malacostraca</taxon>
        <taxon>Eumalacostraca</taxon>
        <taxon>Eucarida</taxon>
        <taxon>Decapoda</taxon>
        <taxon>Pleocyemata</taxon>
        <taxon>Brachyura</taxon>
        <taxon>Eubrachyura</taxon>
        <taxon>Majoidea</taxon>
        <taxon>Majidae</taxon>
        <taxon>Chionoecetes</taxon>
    </lineage>
</organism>
<protein>
    <submittedName>
        <fullName evidence="2">Uncharacterized protein</fullName>
    </submittedName>
</protein>
<keyword evidence="3" id="KW-1185">Reference proteome</keyword>
<evidence type="ECO:0000313" key="3">
    <source>
        <dbReference type="Proteomes" id="UP000770661"/>
    </source>
</evidence>
<proteinExistence type="predicted"/>
<feature type="compositionally biased region" description="Pro residues" evidence="1">
    <location>
        <begin position="68"/>
        <end position="81"/>
    </location>
</feature>